<feature type="transmembrane region" description="Helical" evidence="1">
    <location>
        <begin position="20"/>
        <end position="39"/>
    </location>
</feature>
<comment type="caution">
    <text evidence="3">The sequence shown here is derived from an EMBL/GenBank/DDBJ whole genome shotgun (WGS) entry which is preliminary data.</text>
</comment>
<keyword evidence="1" id="KW-0812">Transmembrane</keyword>
<evidence type="ECO:0000259" key="2">
    <source>
        <dbReference type="Pfam" id="PF20151"/>
    </source>
</evidence>
<sequence>MSSSSSILSPAETLFELNVNTYVSITSFTILFYEYLLTLDQEILTYWGTGLTWATVLFYLNRYMSLVGSLPIVLESFWNTNNLNKLQACHILRTYHQYYAIAAQAFVAAILIMRTYALYERNRRLLFSMLAVAAAAAITGACLIFSGKGDSDALEKLLVEVGCASGLEISSSRRLGYAWTGMLVFDSMIFVLTALKALAASRAQRGGLIFLLIRDGSLYFLVMVASNCGNILSFMYAGPYVRGVGTTFTNVISSIMISRLMLNLRDHKHAGPQRTAESTTLYDAPISTVVEPYYALSTRGAVADEFMWHDDIYDEGRRISRGDP</sequence>
<feature type="transmembrane region" description="Helical" evidence="1">
    <location>
        <begin position="125"/>
        <end position="146"/>
    </location>
</feature>
<dbReference type="Pfam" id="PF20151">
    <property type="entry name" value="DUF6533"/>
    <property type="match status" value="1"/>
</dbReference>
<evidence type="ECO:0000256" key="1">
    <source>
        <dbReference type="SAM" id="Phobius"/>
    </source>
</evidence>
<accession>A0AAD7NA01</accession>
<dbReference type="EMBL" id="JARJLG010000078">
    <property type="protein sequence ID" value="KAJ7751542.1"/>
    <property type="molecule type" value="Genomic_DNA"/>
</dbReference>
<reference evidence="3" key="1">
    <citation type="submission" date="2023-03" db="EMBL/GenBank/DDBJ databases">
        <title>Massive genome expansion in bonnet fungi (Mycena s.s.) driven by repeated elements and novel gene families across ecological guilds.</title>
        <authorList>
            <consortium name="Lawrence Berkeley National Laboratory"/>
            <person name="Harder C.B."/>
            <person name="Miyauchi S."/>
            <person name="Viragh M."/>
            <person name="Kuo A."/>
            <person name="Thoen E."/>
            <person name="Andreopoulos B."/>
            <person name="Lu D."/>
            <person name="Skrede I."/>
            <person name="Drula E."/>
            <person name="Henrissat B."/>
            <person name="Morin E."/>
            <person name="Kohler A."/>
            <person name="Barry K."/>
            <person name="LaButti K."/>
            <person name="Morin E."/>
            <person name="Salamov A."/>
            <person name="Lipzen A."/>
            <person name="Mereny Z."/>
            <person name="Hegedus B."/>
            <person name="Baldrian P."/>
            <person name="Stursova M."/>
            <person name="Weitz H."/>
            <person name="Taylor A."/>
            <person name="Grigoriev I.V."/>
            <person name="Nagy L.G."/>
            <person name="Martin F."/>
            <person name="Kauserud H."/>
        </authorList>
    </citation>
    <scope>NUCLEOTIDE SEQUENCE</scope>
    <source>
        <strain evidence="3">CBHHK188m</strain>
    </source>
</reference>
<feature type="domain" description="DUF6533" evidence="2">
    <location>
        <begin position="22"/>
        <end position="67"/>
    </location>
</feature>
<organism evidence="3 4">
    <name type="scientific">Mycena maculata</name>
    <dbReference type="NCBI Taxonomy" id="230809"/>
    <lineage>
        <taxon>Eukaryota</taxon>
        <taxon>Fungi</taxon>
        <taxon>Dikarya</taxon>
        <taxon>Basidiomycota</taxon>
        <taxon>Agaricomycotina</taxon>
        <taxon>Agaricomycetes</taxon>
        <taxon>Agaricomycetidae</taxon>
        <taxon>Agaricales</taxon>
        <taxon>Marasmiineae</taxon>
        <taxon>Mycenaceae</taxon>
        <taxon>Mycena</taxon>
    </lineage>
</organism>
<keyword evidence="1" id="KW-0472">Membrane</keyword>
<feature type="transmembrane region" description="Helical" evidence="1">
    <location>
        <begin position="243"/>
        <end position="262"/>
    </location>
</feature>
<gene>
    <name evidence="3" type="ORF">DFH07DRAFT_826351</name>
</gene>
<proteinExistence type="predicted"/>
<dbReference type="InterPro" id="IPR045340">
    <property type="entry name" value="DUF6533"/>
</dbReference>
<feature type="transmembrane region" description="Helical" evidence="1">
    <location>
        <begin position="94"/>
        <end position="113"/>
    </location>
</feature>
<keyword evidence="1" id="KW-1133">Transmembrane helix</keyword>
<keyword evidence="4" id="KW-1185">Reference proteome</keyword>
<dbReference type="AlphaFoldDB" id="A0AAD7NA01"/>
<protein>
    <recommendedName>
        <fullName evidence="2">DUF6533 domain-containing protein</fullName>
    </recommendedName>
</protein>
<evidence type="ECO:0000313" key="3">
    <source>
        <dbReference type="EMBL" id="KAJ7751542.1"/>
    </source>
</evidence>
<evidence type="ECO:0000313" key="4">
    <source>
        <dbReference type="Proteomes" id="UP001215280"/>
    </source>
</evidence>
<feature type="transmembrane region" description="Helical" evidence="1">
    <location>
        <begin position="51"/>
        <end position="74"/>
    </location>
</feature>
<name>A0AAD7NA01_9AGAR</name>
<feature type="transmembrane region" description="Helical" evidence="1">
    <location>
        <begin position="177"/>
        <end position="198"/>
    </location>
</feature>
<dbReference type="Proteomes" id="UP001215280">
    <property type="component" value="Unassembled WGS sequence"/>
</dbReference>